<reference evidence="3" key="1">
    <citation type="journal article" date="2019" name="Int. J. Syst. Evol. Microbiol.">
        <title>The Global Catalogue of Microorganisms (GCM) 10K type strain sequencing project: providing services to taxonomists for standard genome sequencing and annotation.</title>
        <authorList>
            <consortium name="The Broad Institute Genomics Platform"/>
            <consortium name="The Broad Institute Genome Sequencing Center for Infectious Disease"/>
            <person name="Wu L."/>
            <person name="Ma J."/>
        </authorList>
    </citation>
    <scope>NUCLEOTIDE SEQUENCE [LARGE SCALE GENOMIC DNA]</scope>
    <source>
        <strain evidence="3">CGMCC 4.7152</strain>
    </source>
</reference>
<accession>A0ABV9W287</accession>
<evidence type="ECO:0000259" key="1">
    <source>
        <dbReference type="Pfam" id="PF14690"/>
    </source>
</evidence>
<dbReference type="Pfam" id="PF14690">
    <property type="entry name" value="Zn_ribbon_ISL3"/>
    <property type="match status" value="1"/>
</dbReference>
<evidence type="ECO:0000313" key="2">
    <source>
        <dbReference type="EMBL" id="MFC5002775.1"/>
    </source>
</evidence>
<dbReference type="Proteomes" id="UP001595912">
    <property type="component" value="Unassembled WGS sequence"/>
</dbReference>
<dbReference type="RefSeq" id="WP_380121181.1">
    <property type="nucleotide sequence ID" value="NZ_JBHSIU010000045.1"/>
</dbReference>
<proteinExistence type="predicted"/>
<keyword evidence="3" id="KW-1185">Reference proteome</keyword>
<comment type="caution">
    <text evidence="2">The sequence shown here is derived from an EMBL/GenBank/DDBJ whole genome shotgun (WGS) entry which is preliminary data.</text>
</comment>
<evidence type="ECO:0000313" key="3">
    <source>
        <dbReference type="Proteomes" id="UP001595912"/>
    </source>
</evidence>
<dbReference type="EMBL" id="JBHSIU010000045">
    <property type="protein sequence ID" value="MFC5002775.1"/>
    <property type="molecule type" value="Genomic_DNA"/>
</dbReference>
<organism evidence="2 3">
    <name type="scientific">Dactylosporangium cerinum</name>
    <dbReference type="NCBI Taxonomy" id="1434730"/>
    <lineage>
        <taxon>Bacteria</taxon>
        <taxon>Bacillati</taxon>
        <taxon>Actinomycetota</taxon>
        <taxon>Actinomycetes</taxon>
        <taxon>Micromonosporales</taxon>
        <taxon>Micromonosporaceae</taxon>
        <taxon>Dactylosporangium</taxon>
    </lineage>
</organism>
<feature type="domain" description="Transposase IS204/IS1001/IS1096/IS1165 zinc-finger" evidence="1">
    <location>
        <begin position="38"/>
        <end position="78"/>
    </location>
</feature>
<name>A0ABV9W287_9ACTN</name>
<sequence>MRDAVGQLLPHLDGVEIDEAVDVGAELVVAARVRSRQAGCQACAVPSSRVHSRYRRTLADAPVAGRPIRIVLSVRRFFYDNSASTTTAISDQVARSRRAGRRR</sequence>
<protein>
    <submittedName>
        <fullName evidence="2">Transposase family protein</fullName>
    </submittedName>
</protein>
<dbReference type="InterPro" id="IPR029261">
    <property type="entry name" value="Transposase_Znf"/>
</dbReference>
<gene>
    <name evidence="2" type="ORF">ACFPIJ_33725</name>
</gene>